<reference evidence="3 4" key="1">
    <citation type="journal article" date="2024" name="Insects">
        <title>An Improved Chromosome-Level Genome Assembly of the Firefly Pyrocoelia pectoralis.</title>
        <authorList>
            <person name="Fu X."/>
            <person name="Meyer-Rochow V.B."/>
            <person name="Ballantyne L."/>
            <person name="Zhu X."/>
        </authorList>
    </citation>
    <scope>NUCLEOTIDE SEQUENCE [LARGE SCALE GENOMIC DNA]</scope>
    <source>
        <strain evidence="3">XCY_ONT2</strain>
    </source>
</reference>
<feature type="binding site" evidence="1">
    <location>
        <position position="71"/>
    </location>
    <ligand>
        <name>Zn(2+)</name>
        <dbReference type="ChEBI" id="CHEBI:29105"/>
    </ligand>
</feature>
<dbReference type="GO" id="GO:0005634">
    <property type="term" value="C:nucleus"/>
    <property type="evidence" value="ECO:0007669"/>
    <property type="project" value="InterPro"/>
</dbReference>
<dbReference type="Gene3D" id="3.40.1800.20">
    <property type="match status" value="1"/>
</dbReference>
<keyword evidence="1" id="KW-0479">Metal-binding</keyword>
<keyword evidence="1" id="KW-0863">Zinc-finger</keyword>
<dbReference type="PROSITE" id="PS51915">
    <property type="entry name" value="ZAD"/>
    <property type="match status" value="1"/>
</dbReference>
<name>A0AAN7ZQ54_9COLE</name>
<dbReference type="GO" id="GO:0008270">
    <property type="term" value="F:zinc ion binding"/>
    <property type="evidence" value="ECO:0007669"/>
    <property type="project" value="UniProtKB-UniRule"/>
</dbReference>
<accession>A0AAN7ZQ54</accession>
<keyword evidence="1" id="KW-0862">Zinc</keyword>
<dbReference type="AlphaFoldDB" id="A0AAN7ZQ54"/>
<dbReference type="SUPFAM" id="SSF57716">
    <property type="entry name" value="Glucocorticoid receptor-like (DNA-binding domain)"/>
    <property type="match status" value="1"/>
</dbReference>
<sequence length="147" mass="16777">MNNIEIYSPIHINKTCRTCLATSQEMIPLQSRNLVNSRYVTIMEMLNNLIPEKVMNILENDELPKQLCNDCLLCLIKAFTFQEKCTNSDLTLRNYITNLHGTKAGSTDIVTAENPNANEDNEVYPCSLCTECFTNSDDLKVLLLYYI</sequence>
<protein>
    <recommendedName>
        <fullName evidence="2">ZAD domain-containing protein</fullName>
    </recommendedName>
</protein>
<dbReference type="InterPro" id="IPR012934">
    <property type="entry name" value="Znf_AD"/>
</dbReference>
<feature type="binding site" evidence="1">
    <location>
        <position position="19"/>
    </location>
    <ligand>
        <name>Zn(2+)</name>
        <dbReference type="ChEBI" id="CHEBI:29105"/>
    </ligand>
</feature>
<evidence type="ECO:0000256" key="1">
    <source>
        <dbReference type="PROSITE-ProRule" id="PRU01263"/>
    </source>
</evidence>
<feature type="binding site" evidence="1">
    <location>
        <position position="68"/>
    </location>
    <ligand>
        <name>Zn(2+)</name>
        <dbReference type="ChEBI" id="CHEBI:29105"/>
    </ligand>
</feature>
<dbReference type="EMBL" id="JAVRBK010000003">
    <property type="protein sequence ID" value="KAK5645968.1"/>
    <property type="molecule type" value="Genomic_DNA"/>
</dbReference>
<dbReference type="Proteomes" id="UP001329430">
    <property type="component" value="Chromosome 3"/>
</dbReference>
<dbReference type="Pfam" id="PF07776">
    <property type="entry name" value="zf-AD"/>
    <property type="match status" value="1"/>
</dbReference>
<evidence type="ECO:0000313" key="4">
    <source>
        <dbReference type="Proteomes" id="UP001329430"/>
    </source>
</evidence>
<evidence type="ECO:0000313" key="3">
    <source>
        <dbReference type="EMBL" id="KAK5645968.1"/>
    </source>
</evidence>
<dbReference type="SMART" id="SM00868">
    <property type="entry name" value="zf-AD"/>
    <property type="match status" value="1"/>
</dbReference>
<comment type="caution">
    <text evidence="3">The sequence shown here is derived from an EMBL/GenBank/DDBJ whole genome shotgun (WGS) entry which is preliminary data.</text>
</comment>
<keyword evidence="4" id="KW-1185">Reference proteome</keyword>
<proteinExistence type="predicted"/>
<organism evidence="3 4">
    <name type="scientific">Pyrocoelia pectoralis</name>
    <dbReference type="NCBI Taxonomy" id="417401"/>
    <lineage>
        <taxon>Eukaryota</taxon>
        <taxon>Metazoa</taxon>
        <taxon>Ecdysozoa</taxon>
        <taxon>Arthropoda</taxon>
        <taxon>Hexapoda</taxon>
        <taxon>Insecta</taxon>
        <taxon>Pterygota</taxon>
        <taxon>Neoptera</taxon>
        <taxon>Endopterygota</taxon>
        <taxon>Coleoptera</taxon>
        <taxon>Polyphaga</taxon>
        <taxon>Elateriformia</taxon>
        <taxon>Elateroidea</taxon>
        <taxon>Lampyridae</taxon>
        <taxon>Lampyrinae</taxon>
        <taxon>Pyrocoelia</taxon>
    </lineage>
</organism>
<feature type="binding site" evidence="1">
    <location>
        <position position="16"/>
    </location>
    <ligand>
        <name>Zn(2+)</name>
        <dbReference type="ChEBI" id="CHEBI:29105"/>
    </ligand>
</feature>
<gene>
    <name evidence="3" type="ORF">RI129_004432</name>
</gene>
<feature type="domain" description="ZAD" evidence="2">
    <location>
        <begin position="14"/>
        <end position="95"/>
    </location>
</feature>
<evidence type="ECO:0000259" key="2">
    <source>
        <dbReference type="PROSITE" id="PS51915"/>
    </source>
</evidence>